<dbReference type="Proteomes" id="UP000465778">
    <property type="component" value="Unassembled WGS sequence"/>
</dbReference>
<gene>
    <name evidence="3" type="ORF">KIS1582_3442</name>
</gene>
<dbReference type="GO" id="GO:0018489">
    <property type="term" value="F:vanillate monooxygenase activity"/>
    <property type="evidence" value="ECO:0007669"/>
    <property type="project" value="UniProtKB-EC"/>
</dbReference>
<evidence type="ECO:0000256" key="1">
    <source>
        <dbReference type="ARBA" id="ARBA00023002"/>
    </source>
</evidence>
<keyword evidence="3" id="KW-0808">Transferase</keyword>
<dbReference type="EMBL" id="VDEM01000047">
    <property type="protein sequence ID" value="KAF0822749.1"/>
    <property type="molecule type" value="Genomic_DNA"/>
</dbReference>
<dbReference type="InterPro" id="IPR044043">
    <property type="entry name" value="VanA_C_cat"/>
</dbReference>
<keyword evidence="3" id="KW-0489">Methyltransferase</keyword>
<dbReference type="EC" id="1.14.13.82" evidence="3"/>
<dbReference type="SUPFAM" id="SSF55961">
    <property type="entry name" value="Bet v1-like"/>
    <property type="match status" value="1"/>
</dbReference>
<dbReference type="Pfam" id="PF19112">
    <property type="entry name" value="VanA_C"/>
    <property type="match status" value="1"/>
</dbReference>
<evidence type="ECO:0000259" key="2">
    <source>
        <dbReference type="Pfam" id="PF19112"/>
    </source>
</evidence>
<evidence type="ECO:0000313" key="4">
    <source>
        <dbReference type="Proteomes" id="UP000465778"/>
    </source>
</evidence>
<name>A0A800MUI4_CYTFI</name>
<dbReference type="Gene3D" id="3.90.380.10">
    <property type="entry name" value="Naphthalene 1,2-dioxygenase Alpha Subunit, Chain A, domain 1"/>
    <property type="match status" value="1"/>
</dbReference>
<keyword evidence="1 3" id="KW-0560">Oxidoreductase</keyword>
<protein>
    <submittedName>
        <fullName evidence="3">Vanillate demethylase</fullName>
        <ecNumber evidence="3">1.14.13.82</ecNumber>
    </submittedName>
</protein>
<dbReference type="GO" id="GO:0032259">
    <property type="term" value="P:methylation"/>
    <property type="evidence" value="ECO:0007669"/>
    <property type="project" value="UniProtKB-KW"/>
</dbReference>
<comment type="caution">
    <text evidence="3">The sequence shown here is derived from an EMBL/GenBank/DDBJ whole genome shotgun (WGS) entry which is preliminary data.</text>
</comment>
<proteinExistence type="predicted"/>
<feature type="domain" description="Vanillate O-demethylase oxygenase-like C-terminal catalytic" evidence="2">
    <location>
        <begin position="3"/>
        <end position="55"/>
    </location>
</feature>
<organism evidence="3 4">
    <name type="scientific">Cytobacillus firmus</name>
    <name type="common">Bacillus firmus</name>
    <dbReference type="NCBI Taxonomy" id="1399"/>
    <lineage>
        <taxon>Bacteria</taxon>
        <taxon>Bacillati</taxon>
        <taxon>Bacillota</taxon>
        <taxon>Bacilli</taxon>
        <taxon>Bacillales</taxon>
        <taxon>Bacillaceae</taxon>
        <taxon>Cytobacillus</taxon>
    </lineage>
</organism>
<accession>A0A800MUI4</accession>
<reference evidence="3 4" key="1">
    <citation type="journal article" date="2020" name="G3 (Bethesda)">
        <title>Whole Genome Sequencing and Comparative Genomics of Two Nematicidal Bacillus Strains Reveals a Wide Range of Possible Virulence Factors.</title>
        <authorList>
            <person name="Susic N."/>
            <person name="Janezic S."/>
            <person name="Rupnik M."/>
            <person name="Geric Stare B."/>
        </authorList>
    </citation>
    <scope>NUCLEOTIDE SEQUENCE [LARGE SCALE GENOMIC DNA]</scope>
    <source>
        <strain evidence="3 4">I-1582</strain>
    </source>
</reference>
<dbReference type="AlphaFoldDB" id="A0A800MUI4"/>
<dbReference type="GO" id="GO:0008168">
    <property type="term" value="F:methyltransferase activity"/>
    <property type="evidence" value="ECO:0007669"/>
    <property type="project" value="UniProtKB-KW"/>
</dbReference>
<sequence>MPDEPFIEFQDTIFYQDLDIVQSQNPELLPMDLQAELHLKSDALTIAYRKWLDELGVENGTNPIQDEVRKKVLVK</sequence>
<evidence type="ECO:0000313" key="3">
    <source>
        <dbReference type="EMBL" id="KAF0822749.1"/>
    </source>
</evidence>